<protein>
    <submittedName>
        <fullName evidence="1">Uncharacterized protein</fullName>
    </submittedName>
</protein>
<sequence>MSAAATDPFSFKLWPLTKEWTCVELLGLKASHCILPLPMYDLAGNLIRPSAYCCSLQGAIVEVHFTLSHWGIASAKRDVYGRVIQLICILMPPAPTSVTTRKRKLALHIKDDDSPSRKTVKV</sequence>
<accession>A0A0C9YJX0</accession>
<keyword evidence="2" id="KW-1185">Reference proteome</keyword>
<proteinExistence type="predicted"/>
<dbReference type="EMBL" id="KN833709">
    <property type="protein sequence ID" value="KIK25255.1"/>
    <property type="molecule type" value="Genomic_DNA"/>
</dbReference>
<dbReference type="Proteomes" id="UP000054018">
    <property type="component" value="Unassembled WGS sequence"/>
</dbReference>
<dbReference type="AlphaFoldDB" id="A0A0C9YJX0"/>
<evidence type="ECO:0000313" key="2">
    <source>
        <dbReference type="Proteomes" id="UP000054018"/>
    </source>
</evidence>
<reference evidence="2" key="2">
    <citation type="submission" date="2015-01" db="EMBL/GenBank/DDBJ databases">
        <title>Evolutionary Origins and Diversification of the Mycorrhizal Mutualists.</title>
        <authorList>
            <consortium name="DOE Joint Genome Institute"/>
            <consortium name="Mycorrhizal Genomics Consortium"/>
            <person name="Kohler A."/>
            <person name="Kuo A."/>
            <person name="Nagy L.G."/>
            <person name="Floudas D."/>
            <person name="Copeland A."/>
            <person name="Barry K.W."/>
            <person name="Cichocki N."/>
            <person name="Veneault-Fourrey C."/>
            <person name="LaButti K."/>
            <person name="Lindquist E.A."/>
            <person name="Lipzen A."/>
            <person name="Lundell T."/>
            <person name="Morin E."/>
            <person name="Murat C."/>
            <person name="Riley R."/>
            <person name="Ohm R."/>
            <person name="Sun H."/>
            <person name="Tunlid A."/>
            <person name="Henrissat B."/>
            <person name="Grigoriev I.V."/>
            <person name="Hibbett D.S."/>
            <person name="Martin F."/>
        </authorList>
    </citation>
    <scope>NUCLEOTIDE SEQUENCE [LARGE SCALE GENOMIC DNA]</scope>
    <source>
        <strain evidence="2">441</strain>
    </source>
</reference>
<name>A0A0C9YJX0_9AGAM</name>
<gene>
    <name evidence="1" type="ORF">PISMIDRAFT_9645</name>
</gene>
<evidence type="ECO:0000313" key="1">
    <source>
        <dbReference type="EMBL" id="KIK25255.1"/>
    </source>
</evidence>
<dbReference type="HOGENOM" id="CLU_149497_0_0_1"/>
<reference evidence="1 2" key="1">
    <citation type="submission" date="2014-04" db="EMBL/GenBank/DDBJ databases">
        <authorList>
            <consortium name="DOE Joint Genome Institute"/>
            <person name="Kuo A."/>
            <person name="Kohler A."/>
            <person name="Costa M.D."/>
            <person name="Nagy L.G."/>
            <person name="Floudas D."/>
            <person name="Copeland A."/>
            <person name="Barry K.W."/>
            <person name="Cichocki N."/>
            <person name="Veneault-Fourrey C."/>
            <person name="LaButti K."/>
            <person name="Lindquist E.A."/>
            <person name="Lipzen A."/>
            <person name="Lundell T."/>
            <person name="Morin E."/>
            <person name="Murat C."/>
            <person name="Sun H."/>
            <person name="Tunlid A."/>
            <person name="Henrissat B."/>
            <person name="Grigoriev I.V."/>
            <person name="Hibbett D.S."/>
            <person name="Martin F."/>
            <person name="Nordberg H.P."/>
            <person name="Cantor M.N."/>
            <person name="Hua S.X."/>
        </authorList>
    </citation>
    <scope>NUCLEOTIDE SEQUENCE [LARGE SCALE GENOMIC DNA]</scope>
    <source>
        <strain evidence="1 2">441</strain>
    </source>
</reference>
<organism evidence="1 2">
    <name type="scientific">Pisolithus microcarpus 441</name>
    <dbReference type="NCBI Taxonomy" id="765257"/>
    <lineage>
        <taxon>Eukaryota</taxon>
        <taxon>Fungi</taxon>
        <taxon>Dikarya</taxon>
        <taxon>Basidiomycota</taxon>
        <taxon>Agaricomycotina</taxon>
        <taxon>Agaricomycetes</taxon>
        <taxon>Agaricomycetidae</taxon>
        <taxon>Boletales</taxon>
        <taxon>Sclerodermatineae</taxon>
        <taxon>Pisolithaceae</taxon>
        <taxon>Pisolithus</taxon>
    </lineage>
</organism>
<dbReference type="OrthoDB" id="2685767at2759"/>